<dbReference type="InterPro" id="IPR001810">
    <property type="entry name" value="F-box_dom"/>
</dbReference>
<feature type="domain" description="KIB1-4 beta-propeller" evidence="3">
    <location>
        <begin position="113"/>
        <end position="344"/>
    </location>
</feature>
<evidence type="ECO:0000313" key="4">
    <source>
        <dbReference type="EMBL" id="KAK1266902.1"/>
    </source>
</evidence>
<dbReference type="AlphaFoldDB" id="A0AAV9ASD6"/>
<comment type="caution">
    <text evidence="4">The sequence shown here is derived from an EMBL/GenBank/DDBJ whole genome shotgun (WGS) entry which is preliminary data.</text>
</comment>
<reference evidence="4" key="1">
    <citation type="journal article" date="2023" name="Nat. Commun.">
        <title>Diploid and tetraploid genomes of Acorus and the evolution of monocots.</title>
        <authorList>
            <person name="Ma L."/>
            <person name="Liu K.W."/>
            <person name="Li Z."/>
            <person name="Hsiao Y.Y."/>
            <person name="Qi Y."/>
            <person name="Fu T."/>
            <person name="Tang G.D."/>
            <person name="Zhang D."/>
            <person name="Sun W.H."/>
            <person name="Liu D.K."/>
            <person name="Li Y."/>
            <person name="Chen G.Z."/>
            <person name="Liu X.D."/>
            <person name="Liao X.Y."/>
            <person name="Jiang Y.T."/>
            <person name="Yu X."/>
            <person name="Hao Y."/>
            <person name="Huang J."/>
            <person name="Zhao X.W."/>
            <person name="Ke S."/>
            <person name="Chen Y.Y."/>
            <person name="Wu W.L."/>
            <person name="Hsu J.L."/>
            <person name="Lin Y.F."/>
            <person name="Huang M.D."/>
            <person name="Li C.Y."/>
            <person name="Huang L."/>
            <person name="Wang Z.W."/>
            <person name="Zhao X."/>
            <person name="Zhong W.Y."/>
            <person name="Peng D.H."/>
            <person name="Ahmad S."/>
            <person name="Lan S."/>
            <person name="Zhang J.S."/>
            <person name="Tsai W.C."/>
            <person name="Van de Peer Y."/>
            <person name="Liu Z.J."/>
        </authorList>
    </citation>
    <scope>NUCLEOTIDE SEQUENCE</scope>
    <source>
        <strain evidence="4">SCP</strain>
    </source>
</reference>
<dbReference type="Pfam" id="PF03478">
    <property type="entry name" value="Beta-prop_KIB1-4"/>
    <property type="match status" value="1"/>
</dbReference>
<protein>
    <recommendedName>
        <fullName evidence="6">F-box domain-containing protein</fullName>
    </recommendedName>
</protein>
<evidence type="ECO:0000259" key="2">
    <source>
        <dbReference type="Pfam" id="PF00646"/>
    </source>
</evidence>
<reference evidence="4" key="2">
    <citation type="submission" date="2023-06" db="EMBL/GenBank/DDBJ databases">
        <authorList>
            <person name="Ma L."/>
            <person name="Liu K.-W."/>
            <person name="Li Z."/>
            <person name="Hsiao Y.-Y."/>
            <person name="Qi Y."/>
            <person name="Fu T."/>
            <person name="Tang G."/>
            <person name="Zhang D."/>
            <person name="Sun W.-H."/>
            <person name="Liu D.-K."/>
            <person name="Li Y."/>
            <person name="Chen G.-Z."/>
            <person name="Liu X.-D."/>
            <person name="Liao X.-Y."/>
            <person name="Jiang Y.-T."/>
            <person name="Yu X."/>
            <person name="Hao Y."/>
            <person name="Huang J."/>
            <person name="Zhao X.-W."/>
            <person name="Ke S."/>
            <person name="Chen Y.-Y."/>
            <person name="Wu W.-L."/>
            <person name="Hsu J.-L."/>
            <person name="Lin Y.-F."/>
            <person name="Huang M.-D."/>
            <person name="Li C.-Y."/>
            <person name="Huang L."/>
            <person name="Wang Z.-W."/>
            <person name="Zhao X."/>
            <person name="Zhong W.-Y."/>
            <person name="Peng D.-H."/>
            <person name="Ahmad S."/>
            <person name="Lan S."/>
            <person name="Zhang J.-S."/>
            <person name="Tsai W.-C."/>
            <person name="Van De Peer Y."/>
            <person name="Liu Z.-J."/>
        </authorList>
    </citation>
    <scope>NUCLEOTIDE SEQUENCE</scope>
    <source>
        <strain evidence="4">SCP</strain>
        <tissue evidence="4">Leaves</tissue>
    </source>
</reference>
<evidence type="ECO:0000256" key="1">
    <source>
        <dbReference type="SAM" id="MobiDB-lite"/>
    </source>
</evidence>
<dbReference type="PANTHER" id="PTHR44259">
    <property type="entry name" value="OS07G0183000 PROTEIN-RELATED"/>
    <property type="match status" value="1"/>
</dbReference>
<organism evidence="4 5">
    <name type="scientific">Acorus gramineus</name>
    <name type="common">Dwarf sweet flag</name>
    <dbReference type="NCBI Taxonomy" id="55184"/>
    <lineage>
        <taxon>Eukaryota</taxon>
        <taxon>Viridiplantae</taxon>
        <taxon>Streptophyta</taxon>
        <taxon>Embryophyta</taxon>
        <taxon>Tracheophyta</taxon>
        <taxon>Spermatophyta</taxon>
        <taxon>Magnoliopsida</taxon>
        <taxon>Liliopsida</taxon>
        <taxon>Acoraceae</taxon>
        <taxon>Acorus</taxon>
    </lineage>
</organism>
<evidence type="ECO:0008006" key="6">
    <source>
        <dbReference type="Google" id="ProtNLM"/>
    </source>
</evidence>
<keyword evidence="5" id="KW-1185">Reference proteome</keyword>
<name>A0AAV9ASD6_ACOGR</name>
<dbReference type="InterPro" id="IPR050942">
    <property type="entry name" value="F-box_BR-signaling"/>
</dbReference>
<dbReference type="InterPro" id="IPR005174">
    <property type="entry name" value="KIB1-4_b-propeller"/>
</dbReference>
<dbReference type="Proteomes" id="UP001179952">
    <property type="component" value="Unassembled WGS sequence"/>
</dbReference>
<dbReference type="EMBL" id="JAUJYN010000007">
    <property type="protein sequence ID" value="KAK1266902.1"/>
    <property type="molecule type" value="Genomic_DNA"/>
</dbReference>
<evidence type="ECO:0000313" key="5">
    <source>
        <dbReference type="Proteomes" id="UP001179952"/>
    </source>
</evidence>
<dbReference type="Pfam" id="PF00646">
    <property type="entry name" value="F-box"/>
    <property type="match status" value="1"/>
</dbReference>
<feature type="region of interest" description="Disordered" evidence="1">
    <location>
        <begin position="22"/>
        <end position="50"/>
    </location>
</feature>
<sequence length="399" mass="46611">MVSKRTSKKKTCEACEACEAKLSRRNSRPISKRKPNELKNHNNNKKNRTRADWGGISRDLLECITNRLSLRDYIRFRAVCHEWSYATVKFNRPFLFLARKIQSNKRVIHDPLDRKTYEIDRPEFYRNYLLGSSFGWLILGSFERRQLSLLNPFSGECVVLPLPPLKKKIRMYEIWDAVTLSSPPTSPNCIVLVLQALLKRILYCRIGDDKWDQIEDELFHQFGPNQAIWYTGNFYVLSRTGLIHIDVVTKQLKMIALPQSLSSDYRDRHVPYIVESRGEILLVIVKFTQHFEVFKMDHSSGNLEWERMEGLGGRTIFLEHGSAVCVDASEAGCRGDCIFYTRKQGKRLWNMFDMESKKLQTGPTQHMEKKKNYLERVWCVPSKFDLMDVSGLIRLKSDN</sequence>
<gene>
    <name evidence="4" type="ORF">QJS04_geneDACA015265</name>
</gene>
<proteinExistence type="predicted"/>
<evidence type="ECO:0000259" key="3">
    <source>
        <dbReference type="Pfam" id="PF03478"/>
    </source>
</evidence>
<accession>A0AAV9ASD6</accession>
<feature type="domain" description="F-box" evidence="2">
    <location>
        <begin position="57"/>
        <end position="87"/>
    </location>
</feature>
<feature type="compositionally biased region" description="Basic residues" evidence="1">
    <location>
        <begin position="23"/>
        <end position="33"/>
    </location>
</feature>